<comment type="caution">
    <text evidence="1">The sequence shown here is derived from an EMBL/GenBank/DDBJ whole genome shotgun (WGS) entry which is preliminary data.</text>
</comment>
<accession>A0A4R0XVW3</accession>
<dbReference type="GO" id="GO:0016853">
    <property type="term" value="F:isomerase activity"/>
    <property type="evidence" value="ECO:0007669"/>
    <property type="project" value="InterPro"/>
</dbReference>
<reference evidence="1 2" key="1">
    <citation type="submission" date="2018-02" db="EMBL/GenBank/DDBJ databases">
        <title>Mycoplasma marinum and Mycoplasma todarodis sp. nov., moderately halophilic and psychrotolerant mycoplasmas isolated from cephalopods.</title>
        <authorList>
            <person name="Viver T."/>
        </authorList>
    </citation>
    <scope>NUCLEOTIDE SEQUENCE [LARGE SCALE GENOMIC DNA]</scope>
    <source>
        <strain evidence="1 2">PE</strain>
    </source>
</reference>
<proteinExistence type="predicted"/>
<dbReference type="GO" id="GO:0005975">
    <property type="term" value="P:carbohydrate metabolic process"/>
    <property type="evidence" value="ECO:0007669"/>
    <property type="project" value="InterPro"/>
</dbReference>
<evidence type="ECO:0008006" key="3">
    <source>
        <dbReference type="Google" id="ProtNLM"/>
    </source>
</evidence>
<dbReference type="InterPro" id="IPR011013">
    <property type="entry name" value="Gal_mutarotase_sf_dom"/>
</dbReference>
<dbReference type="EMBL" id="PSZO01000001">
    <property type="protein sequence ID" value="TCG12015.1"/>
    <property type="molecule type" value="Genomic_DNA"/>
</dbReference>
<evidence type="ECO:0000313" key="2">
    <source>
        <dbReference type="Proteomes" id="UP000294192"/>
    </source>
</evidence>
<organism evidence="1 2">
    <name type="scientific">Mycoplasma marinum</name>
    <dbReference type="NCBI Taxonomy" id="1937190"/>
    <lineage>
        <taxon>Bacteria</taxon>
        <taxon>Bacillati</taxon>
        <taxon>Mycoplasmatota</taxon>
        <taxon>Mollicutes</taxon>
        <taxon>Mycoplasmataceae</taxon>
        <taxon>Mycoplasma</taxon>
    </lineage>
</organism>
<gene>
    <name evidence="1" type="ORF">C4B24_00175</name>
</gene>
<name>A0A4R0XVW3_9MOLU</name>
<sequence length="267" mass="31089">MKLNNEYIEIEINDNAEIISVKFEDKELLYQANETWKKQFPIIFPSLGISKGFSHNGKTFEMPKHGFWKNLAWESFFENGEILSVATLMDKEKFPFFLDITQRIGVDQDTFYINYEIANLEDKESFFHFGIHPAFKIDDSTFISNLPETKIIDLEGKLTNRELSIRGLLIDSLGFGEDYDTLIAQNIEDKSIILNTENHQLHMKFDSPHLQIWKPKNDNFICIEPWYGKNDAWYKAPSEVSKKEEIISLSPGSIWSATFEVKVKNNK</sequence>
<dbReference type="AlphaFoldDB" id="A0A4R0XVW3"/>
<dbReference type="RefSeq" id="WP_131598219.1">
    <property type="nucleotide sequence ID" value="NZ_CBDBYK010000003.1"/>
</dbReference>
<dbReference type="OrthoDB" id="9795355at2"/>
<evidence type="ECO:0000313" key="1">
    <source>
        <dbReference type="EMBL" id="TCG12015.1"/>
    </source>
</evidence>
<dbReference type="Pfam" id="PF01263">
    <property type="entry name" value="Aldose_epim"/>
    <property type="match status" value="1"/>
</dbReference>
<dbReference type="InterPro" id="IPR014718">
    <property type="entry name" value="GH-type_carb-bd"/>
</dbReference>
<dbReference type="Gene3D" id="2.70.98.10">
    <property type="match status" value="1"/>
</dbReference>
<dbReference type="SUPFAM" id="SSF74650">
    <property type="entry name" value="Galactose mutarotase-like"/>
    <property type="match status" value="1"/>
</dbReference>
<protein>
    <recommendedName>
        <fullName evidence="3">Aldose epimerase</fullName>
    </recommendedName>
</protein>
<dbReference type="Proteomes" id="UP000294192">
    <property type="component" value="Unassembled WGS sequence"/>
</dbReference>
<dbReference type="InterPro" id="IPR008183">
    <property type="entry name" value="Aldose_1/G6P_1-epimerase"/>
</dbReference>
<keyword evidence="2" id="KW-1185">Reference proteome</keyword>
<dbReference type="GO" id="GO:0030246">
    <property type="term" value="F:carbohydrate binding"/>
    <property type="evidence" value="ECO:0007669"/>
    <property type="project" value="InterPro"/>
</dbReference>